<dbReference type="Gene3D" id="3.60.40.10">
    <property type="entry name" value="PPM-type phosphatase domain"/>
    <property type="match status" value="1"/>
</dbReference>
<dbReference type="Pfam" id="PF13176">
    <property type="entry name" value="TPR_7"/>
    <property type="match status" value="1"/>
</dbReference>
<feature type="transmembrane region" description="Helical" evidence="2">
    <location>
        <begin position="355"/>
        <end position="375"/>
    </location>
</feature>
<dbReference type="Pfam" id="PF13424">
    <property type="entry name" value="TPR_12"/>
    <property type="match status" value="2"/>
</dbReference>
<dbReference type="PROSITE" id="PS50293">
    <property type="entry name" value="TPR_REGION"/>
    <property type="match status" value="1"/>
</dbReference>
<feature type="repeat" description="TPR" evidence="1">
    <location>
        <begin position="118"/>
        <end position="151"/>
    </location>
</feature>
<dbReference type="InterPro" id="IPR036457">
    <property type="entry name" value="PPM-type-like_dom_sf"/>
</dbReference>
<feature type="repeat" description="TPR" evidence="1">
    <location>
        <begin position="158"/>
        <end position="191"/>
    </location>
</feature>
<reference evidence="5" key="1">
    <citation type="submission" date="2023-06" db="EMBL/GenBank/DDBJ databases">
        <title>Genomic of Parafulvivirga corallium.</title>
        <authorList>
            <person name="Wang G."/>
        </authorList>
    </citation>
    <scope>NUCLEOTIDE SEQUENCE</scope>
    <source>
        <strain evidence="5">BMA10</strain>
    </source>
</reference>
<dbReference type="InterPro" id="IPR001932">
    <property type="entry name" value="PPM-type_phosphatase-like_dom"/>
</dbReference>
<keyword evidence="2" id="KW-0472">Membrane</keyword>
<dbReference type="EMBL" id="JAUJEA010000004">
    <property type="protein sequence ID" value="MDN5202098.1"/>
    <property type="molecule type" value="Genomic_DNA"/>
</dbReference>
<dbReference type="Pfam" id="PF07228">
    <property type="entry name" value="SpoIIE"/>
    <property type="match status" value="1"/>
</dbReference>
<name>A0ABT8KQZ6_9BACT</name>
<feature type="chain" id="PRO_5046272980" evidence="3">
    <location>
        <begin position="20"/>
        <end position="651"/>
    </location>
</feature>
<gene>
    <name evidence="5" type="ORF">QQ008_12010</name>
</gene>
<evidence type="ECO:0000256" key="2">
    <source>
        <dbReference type="SAM" id="Phobius"/>
    </source>
</evidence>
<keyword evidence="1" id="KW-0802">TPR repeat</keyword>
<keyword evidence="2" id="KW-0812">Transmembrane</keyword>
<organism evidence="5 6">
    <name type="scientific">Splendidivirga corallicola</name>
    <dbReference type="NCBI Taxonomy" id="3051826"/>
    <lineage>
        <taxon>Bacteria</taxon>
        <taxon>Pseudomonadati</taxon>
        <taxon>Bacteroidota</taxon>
        <taxon>Cytophagia</taxon>
        <taxon>Cytophagales</taxon>
        <taxon>Splendidivirgaceae</taxon>
        <taxon>Splendidivirga</taxon>
    </lineage>
</organism>
<dbReference type="PROSITE" id="PS50005">
    <property type="entry name" value="TPR"/>
    <property type="match status" value="4"/>
</dbReference>
<feature type="repeat" description="TPR" evidence="1">
    <location>
        <begin position="198"/>
        <end position="231"/>
    </location>
</feature>
<evidence type="ECO:0000313" key="6">
    <source>
        <dbReference type="Proteomes" id="UP001172082"/>
    </source>
</evidence>
<dbReference type="PANTHER" id="PTHR10098">
    <property type="entry name" value="RAPSYN-RELATED"/>
    <property type="match status" value="1"/>
</dbReference>
<feature type="repeat" description="TPR" evidence="1">
    <location>
        <begin position="78"/>
        <end position="111"/>
    </location>
</feature>
<keyword evidence="2" id="KW-1133">Transmembrane helix</keyword>
<comment type="caution">
    <text evidence="5">The sequence shown here is derived from an EMBL/GenBank/DDBJ whole genome shotgun (WGS) entry which is preliminary data.</text>
</comment>
<dbReference type="Proteomes" id="UP001172082">
    <property type="component" value="Unassembled WGS sequence"/>
</dbReference>
<feature type="signal peptide" evidence="3">
    <location>
        <begin position="1"/>
        <end position="19"/>
    </location>
</feature>
<evidence type="ECO:0000256" key="1">
    <source>
        <dbReference type="PROSITE-ProRule" id="PRU00339"/>
    </source>
</evidence>
<keyword evidence="3" id="KW-0732">Signal</keyword>
<dbReference type="SMART" id="SM00028">
    <property type="entry name" value="TPR"/>
    <property type="match status" value="5"/>
</dbReference>
<feature type="domain" description="PPM-type phosphatase" evidence="4">
    <location>
        <begin position="427"/>
        <end position="651"/>
    </location>
</feature>
<keyword evidence="6" id="KW-1185">Reference proteome</keyword>
<dbReference type="RefSeq" id="WP_346752124.1">
    <property type="nucleotide sequence ID" value="NZ_JAUJEA010000004.1"/>
</dbReference>
<evidence type="ECO:0000313" key="5">
    <source>
        <dbReference type="EMBL" id="MDN5202098.1"/>
    </source>
</evidence>
<protein>
    <submittedName>
        <fullName evidence="5">Tetratricopeptide repeat protein</fullName>
    </submittedName>
</protein>
<evidence type="ECO:0000259" key="4">
    <source>
        <dbReference type="SMART" id="SM00331"/>
    </source>
</evidence>
<dbReference type="InterPro" id="IPR019734">
    <property type="entry name" value="TPR_rpt"/>
</dbReference>
<sequence length="651" mass="75254">MRVIISIFLILLCLNSAQAFNDNDYANTSADNEEDSLKMNMLLKLSREQRTRDPERALELGEELLDLARENQDKANEIKALENLGRIFYNIGNYDRTLEYFFQGLRIVEKTGDKSKLAGTLNNIGVVYAENKQLEKALEYYQKSLELKEEIGKKGTVAISLSNIGLLYDEMGKHNEAYSRHKKALEIDTELQNVGGLFASLNNLGENFLHRMDYDSALHYFNRSLEIGKEIDDSYNKAHLLNNLAKIHLIRDNLEYSLQFYEQAVNVAREIGARAKVKESYLGLSDVYEKKGDVTKALFYFRAYEALKDSLFNEENTRKITEIEANYKLQEREEELNSVRSRQQISELKLARNRLVGYLLISCLMMFSILIFVLYKRNQFKIKSNLKLERQNKEISNKNMDIMDSIAYAKSIQEAFLPDRATLGKFFDESFIYYKARDVINGDFYWFDDEEDYLIFAVVDCTGHGVPGALITVMGNSIMNQVISEQRILYPADILSELNDRVLNTLNQGDYNMNNSDGMDMAVCRFDKGSMKLTFAGAKRPIYYFSEGKLQMIKGDSHSVGGTFYPKNRLYQEHEIYLNKGDTVYVLTDGYTDQFGGEHNKKFLSKRFKDLLHEMQGKSMTEQEEVINRKMRYWKGEVDQTDDILVMGLKV</sequence>
<dbReference type="SUPFAM" id="SSF48452">
    <property type="entry name" value="TPR-like"/>
    <property type="match status" value="2"/>
</dbReference>
<dbReference type="SMART" id="SM00331">
    <property type="entry name" value="PP2C_SIG"/>
    <property type="match status" value="1"/>
</dbReference>
<proteinExistence type="predicted"/>
<dbReference type="Gene3D" id="1.25.40.10">
    <property type="entry name" value="Tetratricopeptide repeat domain"/>
    <property type="match status" value="2"/>
</dbReference>
<evidence type="ECO:0000256" key="3">
    <source>
        <dbReference type="SAM" id="SignalP"/>
    </source>
</evidence>
<accession>A0ABT8KQZ6</accession>
<dbReference type="InterPro" id="IPR011990">
    <property type="entry name" value="TPR-like_helical_dom_sf"/>
</dbReference>